<gene>
    <name evidence="1" type="ordered locus">Ppro_3206</name>
</gene>
<name>A1ATX9_PELPD</name>
<dbReference type="STRING" id="338966.Ppro_3206"/>
<evidence type="ECO:0000313" key="2">
    <source>
        <dbReference type="Proteomes" id="UP000006732"/>
    </source>
</evidence>
<sequence length="193" mass="21899">MFRSRPQTIACQQVLEEDSSVFSIQWSVFSPDIARGLTPRTIQQRYLEYIRSCTLTLIRPTTTPAGVEFRLLNSAISLISFLPQDDSHEGLSMLRIRGGVLVQPHQCHRGELRFGVEDTPEGIRVSLLLCDFCPLILGGPSPSPVRFWLYRLTQALIHRLVTVRFLTLLYRDLAGSQAPVRLVRSQVREGRPL</sequence>
<dbReference type="HOGENOM" id="CLU_1376433_0_0_7"/>
<proteinExistence type="predicted"/>
<keyword evidence="2" id="KW-1185">Reference proteome</keyword>
<reference evidence="1 2" key="1">
    <citation type="submission" date="2006-10" db="EMBL/GenBank/DDBJ databases">
        <title>Complete sequence of chromosome of Pelobacter propionicus DSM 2379.</title>
        <authorList>
            <consortium name="US DOE Joint Genome Institute"/>
            <person name="Copeland A."/>
            <person name="Lucas S."/>
            <person name="Lapidus A."/>
            <person name="Barry K."/>
            <person name="Detter J.C."/>
            <person name="Glavina del Rio T."/>
            <person name="Hammon N."/>
            <person name="Israni S."/>
            <person name="Dalin E."/>
            <person name="Tice H."/>
            <person name="Pitluck S."/>
            <person name="Saunders E."/>
            <person name="Brettin T."/>
            <person name="Bruce D."/>
            <person name="Han C."/>
            <person name="Tapia R."/>
            <person name="Schmutz J."/>
            <person name="Larimer F."/>
            <person name="Land M."/>
            <person name="Hauser L."/>
            <person name="Kyrpides N."/>
            <person name="Kim E."/>
            <person name="Lovley D."/>
            <person name="Richardson P."/>
        </authorList>
    </citation>
    <scope>NUCLEOTIDE SEQUENCE [LARGE SCALE GENOMIC DNA]</scope>
    <source>
        <strain evidence="2">DSM 2379 / NBRC 103807 / OttBd1</strain>
    </source>
</reference>
<dbReference type="eggNOG" id="ENOG5033C6Q">
    <property type="taxonomic scope" value="Bacteria"/>
</dbReference>
<dbReference type="OrthoDB" id="5396878at2"/>
<dbReference type="EMBL" id="CP000482">
    <property type="protein sequence ID" value="ABL00800.1"/>
    <property type="molecule type" value="Genomic_DNA"/>
</dbReference>
<dbReference type="Proteomes" id="UP000006732">
    <property type="component" value="Chromosome"/>
</dbReference>
<dbReference type="KEGG" id="ppd:Ppro_3206"/>
<dbReference type="AlphaFoldDB" id="A1ATX9"/>
<accession>A1ATX9</accession>
<protein>
    <submittedName>
        <fullName evidence="1">Uncharacterized protein</fullName>
    </submittedName>
</protein>
<dbReference type="RefSeq" id="WP_011737018.1">
    <property type="nucleotide sequence ID" value="NC_008609.1"/>
</dbReference>
<evidence type="ECO:0000313" key="1">
    <source>
        <dbReference type="EMBL" id="ABL00800.1"/>
    </source>
</evidence>
<organism evidence="1 2">
    <name type="scientific">Pelobacter propionicus (strain DSM 2379 / NBRC 103807 / OttBd1)</name>
    <dbReference type="NCBI Taxonomy" id="338966"/>
    <lineage>
        <taxon>Bacteria</taxon>
        <taxon>Pseudomonadati</taxon>
        <taxon>Thermodesulfobacteriota</taxon>
        <taxon>Desulfuromonadia</taxon>
        <taxon>Desulfuromonadales</taxon>
        <taxon>Desulfuromonadaceae</taxon>
        <taxon>Pelobacter</taxon>
    </lineage>
</organism>